<feature type="transmembrane region" description="Helical" evidence="1">
    <location>
        <begin position="499"/>
        <end position="522"/>
    </location>
</feature>
<dbReference type="Proteomes" id="UP000183924">
    <property type="component" value="Unassembled WGS sequence"/>
</dbReference>
<evidence type="ECO:0000313" key="2">
    <source>
        <dbReference type="EMBL" id="OIZ95797.1"/>
    </source>
</evidence>
<keyword evidence="1" id="KW-0472">Membrane</keyword>
<feature type="transmembrane region" description="Helical" evidence="1">
    <location>
        <begin position="174"/>
        <end position="199"/>
    </location>
</feature>
<keyword evidence="3" id="KW-1185">Reference proteome</keyword>
<accession>A0A1J8PL08</accession>
<organism evidence="2 3">
    <name type="scientific">Candidatus Rickettsiella isopodorum</name>
    <dbReference type="NCBI Taxonomy" id="1225476"/>
    <lineage>
        <taxon>Bacteria</taxon>
        <taxon>Pseudomonadati</taxon>
        <taxon>Pseudomonadota</taxon>
        <taxon>Gammaproteobacteria</taxon>
        <taxon>Legionellales</taxon>
        <taxon>Coxiellaceae</taxon>
        <taxon>Rickettsiella</taxon>
    </lineage>
</organism>
<keyword evidence="1" id="KW-0812">Transmembrane</keyword>
<sequence length="623" mass="73143">MDKRTAVGQLNDTTAFPWVLNFSKNFSANYRKCKSNRWDYLISIHAFKNSNELMKRVEEDPIYERSYLIKKYNERLLFYSKDKINPWIIDDTNDICLVLNRKNYLEFEAKFQFLKEKDSVRFYSLISIWEKINKFIIKNKAMQFFYLLWSGFISHANLLNWISFLLLLFSLSLYSYPVIFLMLGISLVSYLIVQLVFLVKKNSIILPKINPEESEQILESLKIEIFNEEKNKHEFKLIHEIVFDFSKKVKLHEVLNSISAIQKNFDPIYYPRLGIKQSKLYQYLTEVYPKTQFIASLMVNLISVILYTYLLLWAIQSCLIVLGAVCLAGIISSPVAVGSLILIAAGFFLIHHLCEFLAREVFYQRTILNRMDEKCEYHYKDEQGKQQVIQLEKWKKFEYLQDNICYLQLEFKTFFKKNNLNNLYDKFYSVFNSLILKKNVYCSSEQDKVLGKASSAFKIVKKLLNRFFAFSGGGFYGYNLSQQIVWKSKLGLHILSKTLTLPIVLIVIPLIVINGIANLITYHFHSRQLNRFEVAKNLDRKLESLEQTNKKLLFLAALLSLELKHASDPVVNLIADLESDLLLVNKNISCKKKPDHFSFFKKNSQKIDTVVDDKYLQNLKFEI</sequence>
<reference evidence="2 3" key="1">
    <citation type="submission" date="2016-03" db="EMBL/GenBank/DDBJ databases">
        <title>Comparative genomics of Rickettsiella.</title>
        <authorList>
            <person name="Chandler C."/>
            <person name="Wang Y."/>
        </authorList>
    </citation>
    <scope>NUCLEOTIDE SEQUENCE [LARGE SCALE GENOMIC DNA]</scope>
    <source>
        <strain evidence="2 3">RCFS May 2013</strain>
    </source>
</reference>
<dbReference type="EMBL" id="LUKY01000029">
    <property type="protein sequence ID" value="OIZ95797.1"/>
    <property type="molecule type" value="Genomic_DNA"/>
</dbReference>
<dbReference type="AlphaFoldDB" id="A0A1J8PL08"/>
<name>A0A1J8PL08_9COXI</name>
<protein>
    <submittedName>
        <fullName evidence="2">Uncharacterized protein</fullName>
    </submittedName>
</protein>
<evidence type="ECO:0000313" key="3">
    <source>
        <dbReference type="Proteomes" id="UP000183924"/>
    </source>
</evidence>
<feature type="transmembrane region" description="Helical" evidence="1">
    <location>
        <begin position="293"/>
        <end position="315"/>
    </location>
</feature>
<feature type="transmembrane region" description="Helical" evidence="1">
    <location>
        <begin position="321"/>
        <end position="350"/>
    </location>
</feature>
<feature type="transmembrane region" description="Helical" evidence="1">
    <location>
        <begin position="144"/>
        <end position="168"/>
    </location>
</feature>
<keyword evidence="1" id="KW-1133">Transmembrane helix</keyword>
<feature type="transmembrane region" description="Helical" evidence="1">
    <location>
        <begin position="463"/>
        <end position="479"/>
    </location>
</feature>
<dbReference type="STRING" id="1225476.A1D18_01310"/>
<proteinExistence type="predicted"/>
<evidence type="ECO:0000256" key="1">
    <source>
        <dbReference type="SAM" id="Phobius"/>
    </source>
</evidence>
<comment type="caution">
    <text evidence="2">The sequence shown here is derived from an EMBL/GenBank/DDBJ whole genome shotgun (WGS) entry which is preliminary data.</text>
</comment>
<gene>
    <name evidence="2" type="ORF">A1D18_01310</name>
</gene>